<dbReference type="EMBL" id="AVOT02068327">
    <property type="protein sequence ID" value="MBW0559590.1"/>
    <property type="molecule type" value="Genomic_DNA"/>
</dbReference>
<dbReference type="Proteomes" id="UP000765509">
    <property type="component" value="Unassembled WGS sequence"/>
</dbReference>
<protein>
    <submittedName>
        <fullName evidence="2">Uncharacterized protein</fullName>
    </submittedName>
</protein>
<comment type="caution">
    <text evidence="2">The sequence shown here is derived from an EMBL/GenBank/DDBJ whole genome shotgun (WGS) entry which is preliminary data.</text>
</comment>
<feature type="compositionally biased region" description="Basic and acidic residues" evidence="1">
    <location>
        <begin position="164"/>
        <end position="180"/>
    </location>
</feature>
<sequence length="180" mass="20630">MRPNLKRIKRFGCQAWVATNSYKKKFNNIAEKGILRIQPGDKTHIPALEDTQENQINVPVPPLETTPQIEDRDSSHQEISETNEGVRVTNKKLNKPGWDWKIQTEAPHDISSKILTNNILTNRRRNKAQIAGNKILEEDNNNRISVALTAKETDNKKYPATYEAAKRSPESIKWKEEAFS</sequence>
<evidence type="ECO:0000256" key="1">
    <source>
        <dbReference type="SAM" id="MobiDB-lite"/>
    </source>
</evidence>
<accession>A0A9Q3JAS3</accession>
<feature type="region of interest" description="Disordered" evidence="1">
    <location>
        <begin position="161"/>
        <end position="180"/>
    </location>
</feature>
<reference evidence="2" key="1">
    <citation type="submission" date="2021-03" db="EMBL/GenBank/DDBJ databases">
        <title>Draft genome sequence of rust myrtle Austropuccinia psidii MF-1, a brazilian biotype.</title>
        <authorList>
            <person name="Quecine M.C."/>
            <person name="Pachon D.M.R."/>
            <person name="Bonatelli M.L."/>
            <person name="Correr F.H."/>
            <person name="Franceschini L.M."/>
            <person name="Leite T.F."/>
            <person name="Margarido G.R.A."/>
            <person name="Almeida C.A."/>
            <person name="Ferrarezi J.A."/>
            <person name="Labate C.A."/>
        </authorList>
    </citation>
    <scope>NUCLEOTIDE SEQUENCE</scope>
    <source>
        <strain evidence="2">MF-1</strain>
    </source>
</reference>
<keyword evidence="3" id="KW-1185">Reference proteome</keyword>
<proteinExistence type="predicted"/>
<feature type="region of interest" description="Disordered" evidence="1">
    <location>
        <begin position="58"/>
        <end position="86"/>
    </location>
</feature>
<name>A0A9Q3JAS3_9BASI</name>
<evidence type="ECO:0000313" key="2">
    <source>
        <dbReference type="EMBL" id="MBW0559590.1"/>
    </source>
</evidence>
<evidence type="ECO:0000313" key="3">
    <source>
        <dbReference type="Proteomes" id="UP000765509"/>
    </source>
</evidence>
<organism evidence="2 3">
    <name type="scientific">Austropuccinia psidii MF-1</name>
    <dbReference type="NCBI Taxonomy" id="1389203"/>
    <lineage>
        <taxon>Eukaryota</taxon>
        <taxon>Fungi</taxon>
        <taxon>Dikarya</taxon>
        <taxon>Basidiomycota</taxon>
        <taxon>Pucciniomycotina</taxon>
        <taxon>Pucciniomycetes</taxon>
        <taxon>Pucciniales</taxon>
        <taxon>Sphaerophragmiaceae</taxon>
        <taxon>Austropuccinia</taxon>
    </lineage>
</organism>
<dbReference type="AlphaFoldDB" id="A0A9Q3JAS3"/>
<feature type="compositionally biased region" description="Basic and acidic residues" evidence="1">
    <location>
        <begin position="69"/>
        <end position="79"/>
    </location>
</feature>
<gene>
    <name evidence="2" type="ORF">O181_099305</name>
</gene>